<keyword evidence="1" id="KW-1133">Transmembrane helix</keyword>
<keyword evidence="1" id="KW-0812">Transmembrane</keyword>
<accession>A0A2P2JJY1</accession>
<protein>
    <submittedName>
        <fullName evidence="2">Uncharacterized protein</fullName>
    </submittedName>
</protein>
<sequence>MGEYAKLYAYFLVIENYLVSCRLCSAFCCSFWLKPSEIIILFFIINNDKFLKFLPFLLLKFYFFLWVYKGCYANKMKRHNSGFLVQATETGIRS</sequence>
<keyword evidence="1" id="KW-0472">Membrane</keyword>
<proteinExistence type="predicted"/>
<evidence type="ECO:0000313" key="2">
    <source>
        <dbReference type="EMBL" id="MBW93764.1"/>
    </source>
</evidence>
<dbReference type="EMBL" id="GGEC01013281">
    <property type="protein sequence ID" value="MBW93764.1"/>
    <property type="molecule type" value="Transcribed_RNA"/>
</dbReference>
<name>A0A2P2JJY1_RHIMU</name>
<organism evidence="2">
    <name type="scientific">Rhizophora mucronata</name>
    <name type="common">Asiatic mangrove</name>
    <dbReference type="NCBI Taxonomy" id="61149"/>
    <lineage>
        <taxon>Eukaryota</taxon>
        <taxon>Viridiplantae</taxon>
        <taxon>Streptophyta</taxon>
        <taxon>Embryophyta</taxon>
        <taxon>Tracheophyta</taxon>
        <taxon>Spermatophyta</taxon>
        <taxon>Magnoliopsida</taxon>
        <taxon>eudicotyledons</taxon>
        <taxon>Gunneridae</taxon>
        <taxon>Pentapetalae</taxon>
        <taxon>rosids</taxon>
        <taxon>fabids</taxon>
        <taxon>Malpighiales</taxon>
        <taxon>Rhizophoraceae</taxon>
        <taxon>Rhizophora</taxon>
    </lineage>
</organism>
<dbReference type="AlphaFoldDB" id="A0A2P2JJY1"/>
<feature type="transmembrane region" description="Helical" evidence="1">
    <location>
        <begin position="53"/>
        <end position="71"/>
    </location>
</feature>
<reference evidence="2" key="1">
    <citation type="submission" date="2018-02" db="EMBL/GenBank/DDBJ databases">
        <title>Rhizophora mucronata_Transcriptome.</title>
        <authorList>
            <person name="Meera S.P."/>
            <person name="Sreeshan A."/>
            <person name="Augustine A."/>
        </authorList>
    </citation>
    <scope>NUCLEOTIDE SEQUENCE</scope>
    <source>
        <tissue evidence="2">Leaf</tissue>
    </source>
</reference>
<evidence type="ECO:0000256" key="1">
    <source>
        <dbReference type="SAM" id="Phobius"/>
    </source>
</evidence>